<dbReference type="AlphaFoldDB" id="A0AAV6TWA6"/>
<comment type="caution">
    <text evidence="1">The sequence shown here is derived from an EMBL/GenBank/DDBJ whole genome shotgun (WGS) entry which is preliminary data.</text>
</comment>
<reference evidence="1 2" key="1">
    <citation type="journal article" date="2022" name="Nat. Ecol. Evol.">
        <title>A masculinizing supergene underlies an exaggerated male reproductive morph in a spider.</title>
        <authorList>
            <person name="Hendrickx F."/>
            <person name="De Corte Z."/>
            <person name="Sonet G."/>
            <person name="Van Belleghem S.M."/>
            <person name="Kostlbacher S."/>
            <person name="Vangestel C."/>
        </authorList>
    </citation>
    <scope>NUCLEOTIDE SEQUENCE [LARGE SCALE GENOMIC DNA]</scope>
    <source>
        <strain evidence="1">W744_W776</strain>
    </source>
</reference>
<gene>
    <name evidence="1" type="ORF">JTE90_021097</name>
</gene>
<accession>A0AAV6TWA6</accession>
<dbReference type="Proteomes" id="UP000827092">
    <property type="component" value="Unassembled WGS sequence"/>
</dbReference>
<evidence type="ECO:0000313" key="2">
    <source>
        <dbReference type="Proteomes" id="UP000827092"/>
    </source>
</evidence>
<evidence type="ECO:0000313" key="1">
    <source>
        <dbReference type="EMBL" id="KAG8176044.1"/>
    </source>
</evidence>
<name>A0AAV6TWA6_9ARAC</name>
<protein>
    <submittedName>
        <fullName evidence="1">Uncharacterized protein</fullName>
    </submittedName>
</protein>
<proteinExistence type="predicted"/>
<sequence>MNLKFRSSKQLPPRTIPCCAFVYEDFDLKILIKSIRSMVLSVNTTKLLLIPFHYNTQIQKLLTNNRPEQG</sequence>
<dbReference type="EMBL" id="JAFNEN010000920">
    <property type="protein sequence ID" value="KAG8176044.1"/>
    <property type="molecule type" value="Genomic_DNA"/>
</dbReference>
<organism evidence="1 2">
    <name type="scientific">Oedothorax gibbosus</name>
    <dbReference type="NCBI Taxonomy" id="931172"/>
    <lineage>
        <taxon>Eukaryota</taxon>
        <taxon>Metazoa</taxon>
        <taxon>Ecdysozoa</taxon>
        <taxon>Arthropoda</taxon>
        <taxon>Chelicerata</taxon>
        <taxon>Arachnida</taxon>
        <taxon>Araneae</taxon>
        <taxon>Araneomorphae</taxon>
        <taxon>Entelegynae</taxon>
        <taxon>Araneoidea</taxon>
        <taxon>Linyphiidae</taxon>
        <taxon>Erigoninae</taxon>
        <taxon>Oedothorax</taxon>
    </lineage>
</organism>
<keyword evidence="2" id="KW-1185">Reference proteome</keyword>